<feature type="compositionally biased region" description="Acidic residues" evidence="1">
    <location>
        <begin position="589"/>
        <end position="614"/>
    </location>
</feature>
<evidence type="ECO:0000313" key="3">
    <source>
        <dbReference type="Proteomes" id="UP000182658"/>
    </source>
</evidence>
<dbReference type="AlphaFoldDB" id="A0A1J7J2I6"/>
<dbReference type="EMBL" id="KV875105">
    <property type="protein sequence ID" value="OIW24048.1"/>
    <property type="molecule type" value="Genomic_DNA"/>
</dbReference>
<accession>A0A1J7J2I6</accession>
<dbReference type="STRING" id="1408157.A0A1J7J2I6"/>
<organism evidence="2 3">
    <name type="scientific">Coniochaeta ligniaria NRRL 30616</name>
    <dbReference type="NCBI Taxonomy" id="1408157"/>
    <lineage>
        <taxon>Eukaryota</taxon>
        <taxon>Fungi</taxon>
        <taxon>Dikarya</taxon>
        <taxon>Ascomycota</taxon>
        <taxon>Pezizomycotina</taxon>
        <taxon>Sordariomycetes</taxon>
        <taxon>Sordariomycetidae</taxon>
        <taxon>Coniochaetales</taxon>
        <taxon>Coniochaetaceae</taxon>
        <taxon>Coniochaeta</taxon>
    </lineage>
</organism>
<dbReference type="OrthoDB" id="5427399at2759"/>
<feature type="region of interest" description="Disordered" evidence="1">
    <location>
        <begin position="589"/>
        <end position="618"/>
    </location>
</feature>
<evidence type="ECO:0008006" key="4">
    <source>
        <dbReference type="Google" id="ProtNLM"/>
    </source>
</evidence>
<evidence type="ECO:0000256" key="1">
    <source>
        <dbReference type="SAM" id="MobiDB-lite"/>
    </source>
</evidence>
<protein>
    <recommendedName>
        <fullName evidence="4">F-box domain-containing protein</fullName>
    </recommendedName>
</protein>
<evidence type="ECO:0000313" key="2">
    <source>
        <dbReference type="EMBL" id="OIW24048.1"/>
    </source>
</evidence>
<dbReference type="InParanoid" id="A0A1J7J2I6"/>
<gene>
    <name evidence="2" type="ORF">CONLIGDRAFT_122824</name>
</gene>
<reference evidence="2 3" key="1">
    <citation type="submission" date="2016-10" db="EMBL/GenBank/DDBJ databases">
        <title>Draft genome sequence of Coniochaeta ligniaria NRRL30616, a lignocellulolytic fungus for bioabatement of inhibitors in plant biomass hydrolysates.</title>
        <authorList>
            <consortium name="DOE Joint Genome Institute"/>
            <person name="Jimenez D.J."/>
            <person name="Hector R.E."/>
            <person name="Riley R."/>
            <person name="Sun H."/>
            <person name="Grigoriev I.V."/>
            <person name="Van Elsas J.D."/>
            <person name="Nichols N.N."/>
        </authorList>
    </citation>
    <scope>NUCLEOTIDE SEQUENCE [LARGE SCALE GENOMIC DNA]</scope>
    <source>
        <strain evidence="2 3">NRRL 30616</strain>
    </source>
</reference>
<keyword evidence="3" id="KW-1185">Reference proteome</keyword>
<name>A0A1J7J2I6_9PEZI</name>
<sequence>MTSSSTAPAHPDGSRQPPLLRLPLEIVHHIADENLSPSDCKSLRLTCHFFETSMIRPLFQRVFLSKTKLDRDSFFNIAQSPSLAAAARELIWYELAEDETVFFAIEEDAAGNPTPNAEEPVVSGISDDDAHPLYDSVPTEHRDCEDDTLKLPPLSTIARDAFWLTSLGSSQEYRKKQPVKYIEKLEHSRQTTLRDFLQQFYSALDAMPNIRTFVSCPMPSLRAVCNDDVYSLTAQFLQKGVGLGWTPQSTNEGFFHFLLPAMRRAGSKVERLTYVDEGLTSSLSRPRPCDIFAFKTLTHIDLCLGWADDEELNDLGVCLRAATGLVDLGICMEMSEQGFLCGFKTNRSAFERLFGTGEAQLPLWPHLRRLRFTDIRTSRSDLWPAHGDPLKALTRLLRAHASTLRHLSFHQCEVTRVLIEAMANVPGLTLESLQVNNNPSLAAPIVPASELLAYVNGKGPCPVNLGEDNAWNTETMIFDPHLMPTAALFDASTTGRTLYSNEHMASISDGLHPNDLHLLGSHHSLYTREKRAKLKLANNNSTMAHDTATGGAYPASVEMEGLPILKWLFKHPNGQEAVGDEPLEFFPDWEDSCDESGVDEDEDTQDAPQDDTALEDGHAVDRQTINSEGEQMDACDDDGSVFEGDEFIKRMEAPVTMPEKRYLAIPLLDSETRRQ</sequence>
<proteinExistence type="predicted"/>
<dbReference type="Proteomes" id="UP000182658">
    <property type="component" value="Unassembled WGS sequence"/>
</dbReference>